<accession>A0A6N0HQF3</accession>
<dbReference type="Pfam" id="PF01209">
    <property type="entry name" value="Ubie_methyltran"/>
    <property type="match status" value="1"/>
</dbReference>
<reference evidence="7 8" key="1">
    <citation type="submission" date="2020-05" db="EMBL/GenBank/DDBJ databases">
        <title>Horizontal transmission and recombination maintain forever young bacterial symbiont genomes.</title>
        <authorList>
            <person name="Russell S.L."/>
            <person name="Pepper-Tunick E."/>
            <person name="Svedberg J."/>
            <person name="Byrne A."/>
            <person name="Ruelas Castillo J."/>
            <person name="Vollmers C."/>
            <person name="Beinart R.A."/>
            <person name="Corbett-Detig R."/>
        </authorList>
    </citation>
    <scope>NUCLEOTIDE SEQUENCE [LARGE SCALE GENOMIC DNA]</scope>
    <source>
        <strain evidence="7">JDF_Ridge</strain>
    </source>
</reference>
<dbReference type="KEGG" id="reo:HUE58_05535"/>
<feature type="binding site" evidence="6">
    <location>
        <position position="135"/>
    </location>
    <ligand>
        <name>S-adenosyl-L-methionine</name>
        <dbReference type="ChEBI" id="CHEBI:59789"/>
    </ligand>
</feature>
<name>A0A6N0HQF3_9GAMM</name>
<keyword evidence="5 6" id="KW-0949">S-adenosyl-L-methionine</keyword>
<dbReference type="PROSITE" id="PS51608">
    <property type="entry name" value="SAM_MT_UBIE"/>
    <property type="match status" value="1"/>
</dbReference>
<comment type="catalytic activity">
    <reaction evidence="6">
        <text>a 2-demethylmenaquinol + S-adenosyl-L-methionine = a menaquinol + S-adenosyl-L-homocysteine + H(+)</text>
        <dbReference type="Rhea" id="RHEA:42640"/>
        <dbReference type="Rhea" id="RHEA-COMP:9539"/>
        <dbReference type="Rhea" id="RHEA-COMP:9563"/>
        <dbReference type="ChEBI" id="CHEBI:15378"/>
        <dbReference type="ChEBI" id="CHEBI:18151"/>
        <dbReference type="ChEBI" id="CHEBI:55437"/>
        <dbReference type="ChEBI" id="CHEBI:57856"/>
        <dbReference type="ChEBI" id="CHEBI:59789"/>
        <dbReference type="EC" id="2.1.1.163"/>
    </reaction>
</comment>
<dbReference type="GO" id="GO:0009060">
    <property type="term" value="P:aerobic respiration"/>
    <property type="evidence" value="ECO:0007669"/>
    <property type="project" value="UniProtKB-UniRule"/>
</dbReference>
<evidence type="ECO:0000256" key="5">
    <source>
        <dbReference type="ARBA" id="ARBA00022691"/>
    </source>
</evidence>
<keyword evidence="1 6" id="KW-0474">Menaquinone biosynthesis</keyword>
<dbReference type="HAMAP" id="MF_01813">
    <property type="entry name" value="MenG_UbiE_methyltr"/>
    <property type="match status" value="1"/>
</dbReference>
<keyword evidence="8" id="KW-1185">Reference proteome</keyword>
<comment type="function">
    <text evidence="6">Methyltransferase required for the conversion of demethylmenaquinol (DMKH2) to menaquinol (MKH2) and the conversion of 2-polyprenyl-6-methoxy-1,4-benzoquinol (DDMQH2) to 2-polyprenyl-3-methyl-6-methoxy-1,4-benzoquinol (DMQH2).</text>
</comment>
<feature type="binding site" evidence="6">
    <location>
        <begin position="118"/>
        <end position="119"/>
    </location>
    <ligand>
        <name>S-adenosyl-L-methionine</name>
        <dbReference type="ChEBI" id="CHEBI:59789"/>
    </ligand>
</feature>
<dbReference type="GO" id="GO:0009234">
    <property type="term" value="P:menaquinone biosynthetic process"/>
    <property type="evidence" value="ECO:0007669"/>
    <property type="project" value="UniProtKB-UniRule"/>
</dbReference>
<dbReference type="Gene3D" id="3.40.50.150">
    <property type="entry name" value="Vaccinia Virus protein VP39"/>
    <property type="match status" value="1"/>
</dbReference>
<dbReference type="PROSITE" id="PS01183">
    <property type="entry name" value="UBIE_1"/>
    <property type="match status" value="1"/>
</dbReference>
<comment type="catalytic activity">
    <reaction evidence="6">
        <text>a 2-methoxy-6-(all-trans-polyprenyl)benzene-1,4-diol + S-adenosyl-L-methionine = a 5-methoxy-2-methyl-3-(all-trans-polyprenyl)benzene-1,4-diol + S-adenosyl-L-homocysteine + H(+)</text>
        <dbReference type="Rhea" id="RHEA:28286"/>
        <dbReference type="Rhea" id="RHEA-COMP:10858"/>
        <dbReference type="Rhea" id="RHEA-COMP:10859"/>
        <dbReference type="ChEBI" id="CHEBI:15378"/>
        <dbReference type="ChEBI" id="CHEBI:57856"/>
        <dbReference type="ChEBI" id="CHEBI:59789"/>
        <dbReference type="ChEBI" id="CHEBI:84166"/>
        <dbReference type="ChEBI" id="CHEBI:84167"/>
        <dbReference type="EC" id="2.1.1.201"/>
    </reaction>
</comment>
<evidence type="ECO:0000256" key="2">
    <source>
        <dbReference type="ARBA" id="ARBA00022603"/>
    </source>
</evidence>
<dbReference type="EC" id="2.1.1.201" evidence="6"/>
<dbReference type="InterPro" id="IPR029063">
    <property type="entry name" value="SAM-dependent_MTases_sf"/>
</dbReference>
<dbReference type="UniPathway" id="UPA00079">
    <property type="reaction ID" value="UER00169"/>
</dbReference>
<dbReference type="AlphaFoldDB" id="A0A6N0HQF3"/>
<dbReference type="EMBL" id="CP054490">
    <property type="protein sequence ID" value="QKQ24565.1"/>
    <property type="molecule type" value="Genomic_DNA"/>
</dbReference>
<evidence type="ECO:0000256" key="3">
    <source>
        <dbReference type="ARBA" id="ARBA00022679"/>
    </source>
</evidence>
<comment type="similarity">
    <text evidence="6">Belongs to the class I-like SAM-binding methyltransferase superfamily. MenG/UbiE family.</text>
</comment>
<evidence type="ECO:0000256" key="4">
    <source>
        <dbReference type="ARBA" id="ARBA00022688"/>
    </source>
</evidence>
<protein>
    <recommendedName>
        <fullName evidence="6">Ubiquinone/menaquinone biosynthesis C-methyltransferase UbiE</fullName>
        <ecNumber evidence="6">2.1.1.163</ecNumber>
        <ecNumber evidence="6">2.1.1.201</ecNumber>
    </recommendedName>
    <alternativeName>
        <fullName evidence="6">2-methoxy-6-polyprenyl-1,4-benzoquinol methylase</fullName>
    </alternativeName>
    <alternativeName>
        <fullName evidence="6">Demethylmenaquinone methyltransferase</fullName>
    </alternativeName>
</protein>
<dbReference type="PANTHER" id="PTHR43591">
    <property type="entry name" value="METHYLTRANSFERASE"/>
    <property type="match status" value="1"/>
</dbReference>
<keyword evidence="3 6" id="KW-0808">Transferase</keyword>
<dbReference type="InterPro" id="IPR023576">
    <property type="entry name" value="UbiE/COQ5_MeTrFase_CS"/>
</dbReference>
<evidence type="ECO:0000313" key="7">
    <source>
        <dbReference type="EMBL" id="QKQ24565.1"/>
    </source>
</evidence>
<dbReference type="CDD" id="cd02440">
    <property type="entry name" value="AdoMet_MTases"/>
    <property type="match status" value="1"/>
</dbReference>
<dbReference type="GO" id="GO:0008425">
    <property type="term" value="F:2-methoxy-6-polyprenyl-1,4-benzoquinol methyltransferase activity"/>
    <property type="evidence" value="ECO:0007669"/>
    <property type="project" value="UniProtKB-UniRule"/>
</dbReference>
<evidence type="ECO:0000313" key="8">
    <source>
        <dbReference type="Proteomes" id="UP000509429"/>
    </source>
</evidence>
<keyword evidence="4 6" id="KW-0831">Ubiquinone biosynthesis</keyword>
<evidence type="ECO:0000256" key="6">
    <source>
        <dbReference type="HAMAP-Rule" id="MF_01813"/>
    </source>
</evidence>
<feature type="binding site" evidence="6">
    <location>
        <position position="70"/>
    </location>
    <ligand>
        <name>S-adenosyl-L-methionine</name>
        <dbReference type="ChEBI" id="CHEBI:59789"/>
    </ligand>
</feature>
<sequence>MENTTHFGFKQIATNDKQSLVRDVFNSVASKYNLMNDVLSFGAHRLWKHYTIASSNVKIGDKVLDIAGGTGDLAIEFRKKVGDNGQVILSDINAAMLNEGRKNLTNKGIFSVEFVQLNAQSLPFDSNTFDCVNISFGLRNVTDKDQALKEMYRILKPDGCLLILEFSTTDSVFLKKIYDFYSFNIMPKLGGIIADNEASYQYLAESIRKHPNQETLKDMVLDAGFDFCEYHNLSGGIVALHKGIKV</sequence>
<comment type="pathway">
    <text evidence="6">Cofactor biosynthesis; ubiquinone biosynthesis.</text>
</comment>
<gene>
    <name evidence="6 7" type="primary">ubiE</name>
    <name evidence="7" type="ORF">HUE58_05535</name>
</gene>
<dbReference type="GO" id="GO:0032259">
    <property type="term" value="P:methylation"/>
    <property type="evidence" value="ECO:0007669"/>
    <property type="project" value="UniProtKB-KW"/>
</dbReference>
<dbReference type="InterPro" id="IPR004033">
    <property type="entry name" value="UbiE/COQ5_MeTrFase"/>
</dbReference>
<proteinExistence type="inferred from homology"/>
<dbReference type="NCBIfam" id="TIGR01934">
    <property type="entry name" value="MenG_MenH_UbiE"/>
    <property type="match status" value="1"/>
</dbReference>
<dbReference type="NCBIfam" id="NF001244">
    <property type="entry name" value="PRK00216.1-5"/>
    <property type="match status" value="1"/>
</dbReference>
<dbReference type="SUPFAM" id="SSF53335">
    <property type="entry name" value="S-adenosyl-L-methionine-dependent methyltransferases"/>
    <property type="match status" value="1"/>
</dbReference>
<dbReference type="PANTHER" id="PTHR43591:SF24">
    <property type="entry name" value="2-METHOXY-6-POLYPRENYL-1,4-BENZOQUINOL METHYLASE, MITOCHONDRIAL"/>
    <property type="match status" value="1"/>
</dbReference>
<organism evidence="7 8">
    <name type="scientific">Candidatus Ruthia endofausta</name>
    <dbReference type="NCBI Taxonomy" id="2738852"/>
    <lineage>
        <taxon>Bacteria</taxon>
        <taxon>Pseudomonadati</taxon>
        <taxon>Pseudomonadota</taxon>
        <taxon>Gammaproteobacteria</taxon>
        <taxon>Candidatus Pseudothioglobaceae</taxon>
        <taxon>Candidatus Ruthturnera</taxon>
    </lineage>
</organism>
<dbReference type="GO" id="GO:0043770">
    <property type="term" value="F:demethylmenaquinone methyltransferase activity"/>
    <property type="evidence" value="ECO:0007669"/>
    <property type="project" value="UniProtKB-UniRule"/>
</dbReference>
<dbReference type="Proteomes" id="UP000509429">
    <property type="component" value="Chromosome"/>
</dbReference>
<dbReference type="UniPathway" id="UPA00232"/>
<evidence type="ECO:0000256" key="1">
    <source>
        <dbReference type="ARBA" id="ARBA00022428"/>
    </source>
</evidence>
<dbReference type="EC" id="2.1.1.163" evidence="6"/>
<dbReference type="RefSeq" id="WP_174606001.1">
    <property type="nucleotide sequence ID" value="NZ_CP054490.1"/>
</dbReference>
<comment type="pathway">
    <text evidence="6">Quinol/quinone metabolism; menaquinone biosynthesis; menaquinol from 1,4-dihydroxy-2-naphthoate: step 2/2.</text>
</comment>
<keyword evidence="2 6" id="KW-0489">Methyltransferase</keyword>
<feature type="binding site" evidence="6">
    <location>
        <position position="91"/>
    </location>
    <ligand>
        <name>S-adenosyl-L-methionine</name>
        <dbReference type="ChEBI" id="CHEBI:59789"/>
    </ligand>
</feature>